<evidence type="ECO:0000313" key="3">
    <source>
        <dbReference type="Proteomes" id="UP000694417"/>
    </source>
</evidence>
<feature type="compositionally biased region" description="Basic residues" evidence="1">
    <location>
        <begin position="38"/>
        <end position="49"/>
    </location>
</feature>
<evidence type="ECO:0000313" key="2">
    <source>
        <dbReference type="Ensembl" id="ENSUPAP00010008387.1"/>
    </source>
</evidence>
<dbReference type="Proteomes" id="UP000694417">
    <property type="component" value="Unplaced"/>
</dbReference>
<feature type="region of interest" description="Disordered" evidence="1">
    <location>
        <begin position="1"/>
        <end position="106"/>
    </location>
</feature>
<sequence length="166" mass="17361">RVREGGGEGGGWGGDGETGEDGVWGHRIQRGPQPPPHPTHRNSSRRRYRSGSGGSPEACARASKAGERERRAVRGQHRRTSPGGSGGRGWRAPERYRSKEAAAGPACGCTVPTRHCGPEAGAERAHSGLGDTVCPNRSAAGSGMADRTAPGEPRAWARPDKARRAG</sequence>
<proteinExistence type="predicted"/>
<dbReference type="Ensembl" id="ENSUPAT00010009610.1">
    <property type="protein sequence ID" value="ENSUPAP00010008387.1"/>
    <property type="gene ID" value="ENSUPAG00010006752.1"/>
</dbReference>
<organism evidence="2 3">
    <name type="scientific">Urocitellus parryii</name>
    <name type="common">Arctic ground squirrel</name>
    <name type="synonym">Spermophilus parryii</name>
    <dbReference type="NCBI Taxonomy" id="9999"/>
    <lineage>
        <taxon>Eukaryota</taxon>
        <taxon>Metazoa</taxon>
        <taxon>Chordata</taxon>
        <taxon>Craniata</taxon>
        <taxon>Vertebrata</taxon>
        <taxon>Euteleostomi</taxon>
        <taxon>Mammalia</taxon>
        <taxon>Eutheria</taxon>
        <taxon>Euarchontoglires</taxon>
        <taxon>Glires</taxon>
        <taxon>Rodentia</taxon>
        <taxon>Sciuromorpha</taxon>
        <taxon>Sciuridae</taxon>
        <taxon>Xerinae</taxon>
        <taxon>Marmotini</taxon>
        <taxon>Urocitellus</taxon>
    </lineage>
</organism>
<feature type="region of interest" description="Disordered" evidence="1">
    <location>
        <begin position="120"/>
        <end position="166"/>
    </location>
</feature>
<evidence type="ECO:0000256" key="1">
    <source>
        <dbReference type="SAM" id="MobiDB-lite"/>
    </source>
</evidence>
<reference evidence="2" key="1">
    <citation type="submission" date="2025-08" db="UniProtKB">
        <authorList>
            <consortium name="Ensembl"/>
        </authorList>
    </citation>
    <scope>IDENTIFICATION</scope>
</reference>
<feature type="compositionally biased region" description="Basic and acidic residues" evidence="1">
    <location>
        <begin position="155"/>
        <end position="166"/>
    </location>
</feature>
<dbReference type="GeneTree" id="ENSGT00950000185956"/>
<reference evidence="2" key="2">
    <citation type="submission" date="2025-09" db="UniProtKB">
        <authorList>
            <consortium name="Ensembl"/>
        </authorList>
    </citation>
    <scope>IDENTIFICATION</scope>
</reference>
<name>A0A8D2KF74_UROPR</name>
<feature type="compositionally biased region" description="Gly residues" evidence="1">
    <location>
        <begin position="7"/>
        <end position="16"/>
    </location>
</feature>
<keyword evidence="3" id="KW-1185">Reference proteome</keyword>
<dbReference type="AlphaFoldDB" id="A0A8D2KF74"/>
<protein>
    <submittedName>
        <fullName evidence="2">Uncharacterized protein</fullName>
    </submittedName>
</protein>
<accession>A0A8D2KF74</accession>
<feature type="compositionally biased region" description="Basic and acidic residues" evidence="1">
    <location>
        <begin position="91"/>
        <end position="100"/>
    </location>
</feature>